<reference evidence="2 3" key="1">
    <citation type="submission" date="2018-12" db="EMBL/GenBank/DDBJ databases">
        <title>Draft genome sequence of Embleya hyalina NBRC 13850T.</title>
        <authorList>
            <person name="Komaki H."/>
            <person name="Hosoyama A."/>
            <person name="Kimura A."/>
            <person name="Ichikawa N."/>
            <person name="Tamura T."/>
        </authorList>
    </citation>
    <scope>NUCLEOTIDE SEQUENCE [LARGE SCALE GENOMIC DNA]</scope>
    <source>
        <strain evidence="2 3">NBRC 13850</strain>
    </source>
</reference>
<proteinExistence type="predicted"/>
<organism evidence="2 3">
    <name type="scientific">Embleya hyalina</name>
    <dbReference type="NCBI Taxonomy" id="516124"/>
    <lineage>
        <taxon>Bacteria</taxon>
        <taxon>Bacillati</taxon>
        <taxon>Actinomycetota</taxon>
        <taxon>Actinomycetes</taxon>
        <taxon>Kitasatosporales</taxon>
        <taxon>Streptomycetaceae</taxon>
        <taxon>Embleya</taxon>
    </lineage>
</organism>
<feature type="compositionally biased region" description="Low complexity" evidence="1">
    <location>
        <begin position="36"/>
        <end position="57"/>
    </location>
</feature>
<dbReference type="EMBL" id="BIFH01000022">
    <property type="protein sequence ID" value="GCD96847.1"/>
    <property type="molecule type" value="Genomic_DNA"/>
</dbReference>
<accession>A0A401YQK9</accession>
<evidence type="ECO:0000313" key="3">
    <source>
        <dbReference type="Proteomes" id="UP000286931"/>
    </source>
</evidence>
<name>A0A401YQK9_9ACTN</name>
<dbReference type="AlphaFoldDB" id="A0A401YQK9"/>
<dbReference type="Proteomes" id="UP000286931">
    <property type="component" value="Unassembled WGS sequence"/>
</dbReference>
<keyword evidence="3" id="KW-1185">Reference proteome</keyword>
<evidence type="ECO:0000256" key="1">
    <source>
        <dbReference type="SAM" id="MobiDB-lite"/>
    </source>
</evidence>
<evidence type="ECO:0000313" key="2">
    <source>
        <dbReference type="EMBL" id="GCD96847.1"/>
    </source>
</evidence>
<protein>
    <submittedName>
        <fullName evidence="2">Uncharacterized protein</fullName>
    </submittedName>
</protein>
<feature type="region of interest" description="Disordered" evidence="1">
    <location>
        <begin position="12"/>
        <end position="65"/>
    </location>
</feature>
<comment type="caution">
    <text evidence="2">The sequence shown here is derived from an EMBL/GenBank/DDBJ whole genome shotgun (WGS) entry which is preliminary data.</text>
</comment>
<sequence length="204" mass="21270">MLLGFGVVGCGDSGGGNPLVDAGEARSEVASQAPGEASSTTAASESAAPRPGATTGPSAPPALAQPELPVTLFGLQRLPQDPDGDVARFVGRENAAHDPELSGMRTVVYGTDTRDSGRFAYITIAGPGETKPRLYLEELSGLDGEVRVTSPLPGAFRCWNFDSTGVCAWADDTRFLAVGARQNVAPFETLVRDITSIRRTIYGS</sequence>
<gene>
    <name evidence="2" type="ORF">EHYA_04534</name>
</gene>